<gene>
    <name evidence="1" type="ORF">GCM10022212_25050</name>
</gene>
<sequence>MAANDVNPVLRRLNTRYDDANEKLDHHFDSAMHGEEPDPAEFFALIQKRQITQQAMDATLKLHEKAKKTVMSESH</sequence>
<accession>A0ABP7THH2</accession>
<proteinExistence type="predicted"/>
<keyword evidence="2" id="KW-1185">Reference proteome</keyword>
<dbReference type="Proteomes" id="UP001501353">
    <property type="component" value="Unassembled WGS sequence"/>
</dbReference>
<dbReference type="EMBL" id="BAAAZE010000009">
    <property type="protein sequence ID" value="GAA4026146.1"/>
    <property type="molecule type" value="Genomic_DNA"/>
</dbReference>
<protein>
    <submittedName>
        <fullName evidence="1">Uncharacterized protein</fullName>
    </submittedName>
</protein>
<reference evidence="2" key="1">
    <citation type="journal article" date="2019" name="Int. J. Syst. Evol. Microbiol.">
        <title>The Global Catalogue of Microorganisms (GCM) 10K type strain sequencing project: providing services to taxonomists for standard genome sequencing and annotation.</title>
        <authorList>
            <consortium name="The Broad Institute Genomics Platform"/>
            <consortium name="The Broad Institute Genome Sequencing Center for Infectious Disease"/>
            <person name="Wu L."/>
            <person name="Ma J."/>
        </authorList>
    </citation>
    <scope>NUCLEOTIDE SEQUENCE [LARGE SCALE GENOMIC DNA]</scope>
    <source>
        <strain evidence="2">JCM 16673</strain>
    </source>
</reference>
<organism evidence="1 2">
    <name type="scientific">Actimicrobium antarcticum</name>
    <dbReference type="NCBI Taxonomy" id="1051899"/>
    <lineage>
        <taxon>Bacteria</taxon>
        <taxon>Pseudomonadati</taxon>
        <taxon>Pseudomonadota</taxon>
        <taxon>Betaproteobacteria</taxon>
        <taxon>Burkholderiales</taxon>
        <taxon>Oxalobacteraceae</taxon>
        <taxon>Actimicrobium</taxon>
    </lineage>
</organism>
<comment type="caution">
    <text evidence="1">The sequence shown here is derived from an EMBL/GenBank/DDBJ whole genome shotgun (WGS) entry which is preliminary data.</text>
</comment>
<evidence type="ECO:0000313" key="2">
    <source>
        <dbReference type="Proteomes" id="UP001501353"/>
    </source>
</evidence>
<dbReference type="RefSeq" id="WP_344763692.1">
    <property type="nucleotide sequence ID" value="NZ_BAAAZE010000009.1"/>
</dbReference>
<evidence type="ECO:0000313" key="1">
    <source>
        <dbReference type="EMBL" id="GAA4026146.1"/>
    </source>
</evidence>
<name>A0ABP7THH2_9BURK</name>